<evidence type="ECO:0000256" key="6">
    <source>
        <dbReference type="ARBA" id="ARBA00023027"/>
    </source>
</evidence>
<evidence type="ECO:0000256" key="1">
    <source>
        <dbReference type="ARBA" id="ARBA00022490"/>
    </source>
</evidence>
<gene>
    <name evidence="10" type="ORF">RUMHYD_02421</name>
</gene>
<keyword evidence="1" id="KW-0963">Cytoplasm</keyword>
<evidence type="ECO:0000313" key="11">
    <source>
        <dbReference type="Proteomes" id="UP000003100"/>
    </source>
</evidence>
<dbReference type="HOGENOM" id="CLU_038362_1_0_9"/>
<dbReference type="EMBL" id="ACBZ01000129">
    <property type="protein sequence ID" value="EEG48656.1"/>
    <property type="molecule type" value="Genomic_DNA"/>
</dbReference>
<dbReference type="Proteomes" id="UP000003100">
    <property type="component" value="Unassembled WGS sequence"/>
</dbReference>
<dbReference type="InterPro" id="IPR032837">
    <property type="entry name" value="G1PDH"/>
</dbReference>
<dbReference type="GO" id="GO:0046872">
    <property type="term" value="F:metal ion binding"/>
    <property type="evidence" value="ECO:0007669"/>
    <property type="project" value="UniProtKB-KW"/>
</dbReference>
<keyword evidence="5" id="KW-0560">Oxidoreductase</keyword>
<keyword evidence="3" id="KW-0479">Metal-binding</keyword>
<dbReference type="AlphaFoldDB" id="C0CNI0"/>
<evidence type="ECO:0000256" key="3">
    <source>
        <dbReference type="ARBA" id="ARBA00022723"/>
    </source>
</evidence>
<evidence type="ECO:0000256" key="7">
    <source>
        <dbReference type="ARBA" id="ARBA00023098"/>
    </source>
</evidence>
<evidence type="ECO:0000256" key="8">
    <source>
        <dbReference type="ARBA" id="ARBA00023209"/>
    </source>
</evidence>
<keyword evidence="2" id="KW-0444">Lipid biosynthesis</keyword>
<dbReference type="Gene3D" id="3.40.50.1970">
    <property type="match status" value="1"/>
</dbReference>
<protein>
    <recommendedName>
        <fullName evidence="12">Glycerol-1-phosphate dehydrogenase [NAD(P)+]</fullName>
    </recommendedName>
</protein>
<dbReference type="Pfam" id="PF13685">
    <property type="entry name" value="Fe-ADH_2"/>
    <property type="match status" value="1"/>
</dbReference>
<dbReference type="RefSeq" id="WP_005949749.1">
    <property type="nucleotide sequence ID" value="NZ_GG657685.1"/>
</dbReference>
<keyword evidence="11" id="KW-1185">Reference proteome</keyword>
<dbReference type="GO" id="GO:0008654">
    <property type="term" value="P:phospholipid biosynthetic process"/>
    <property type="evidence" value="ECO:0007669"/>
    <property type="project" value="UniProtKB-KW"/>
</dbReference>
<keyword evidence="8" id="KW-0594">Phospholipid biosynthesis</keyword>
<dbReference type="PANTHER" id="PTHR43616:SF5">
    <property type="entry name" value="GLYCEROL DEHYDROGENASE 1"/>
    <property type="match status" value="1"/>
</dbReference>
<keyword evidence="7" id="KW-0443">Lipid metabolism</keyword>
<dbReference type="GO" id="GO:0016614">
    <property type="term" value="F:oxidoreductase activity, acting on CH-OH group of donors"/>
    <property type="evidence" value="ECO:0007669"/>
    <property type="project" value="InterPro"/>
</dbReference>
<keyword evidence="4" id="KW-0521">NADP</keyword>
<evidence type="ECO:0000256" key="5">
    <source>
        <dbReference type="ARBA" id="ARBA00023002"/>
    </source>
</evidence>
<evidence type="ECO:0000256" key="4">
    <source>
        <dbReference type="ARBA" id="ARBA00022857"/>
    </source>
</evidence>
<dbReference type="PATRIC" id="fig|476272.21.peg.1854"/>
<reference evidence="10 11" key="1">
    <citation type="submission" date="2009-01" db="EMBL/GenBank/DDBJ databases">
        <authorList>
            <person name="Fulton L."/>
            <person name="Clifton S."/>
            <person name="Fulton B."/>
            <person name="Xu J."/>
            <person name="Minx P."/>
            <person name="Pepin K.H."/>
            <person name="Johnson M."/>
            <person name="Bhonagiri V."/>
            <person name="Nash W.E."/>
            <person name="Mardis E.R."/>
            <person name="Wilson R.K."/>
        </authorList>
    </citation>
    <scope>NUCLEOTIDE SEQUENCE [LARGE SCALE GENOMIC DNA]</scope>
    <source>
        <strain evidence="11">DSM 10507 / JCM 14656 / S5a33</strain>
    </source>
</reference>
<evidence type="ECO:0000256" key="9">
    <source>
        <dbReference type="ARBA" id="ARBA00023264"/>
    </source>
</evidence>
<organism evidence="10 11">
    <name type="scientific">Blautia hydrogenotrophica (strain DSM 10507 / JCM 14656 / S5a33)</name>
    <name type="common">Ruminococcus hydrogenotrophicus</name>
    <dbReference type="NCBI Taxonomy" id="476272"/>
    <lineage>
        <taxon>Bacteria</taxon>
        <taxon>Bacillati</taxon>
        <taxon>Bacillota</taxon>
        <taxon>Clostridia</taxon>
        <taxon>Lachnospirales</taxon>
        <taxon>Lachnospiraceae</taxon>
        <taxon>Blautia</taxon>
    </lineage>
</organism>
<reference evidence="10 11" key="2">
    <citation type="submission" date="2009-02" db="EMBL/GenBank/DDBJ databases">
        <title>Draft genome sequence of Blautia hydrogenotrophica DSM 10507 (Ruminococcus hydrogenotrophicus DSM 10507).</title>
        <authorList>
            <person name="Sudarsanam P."/>
            <person name="Ley R."/>
            <person name="Guruge J."/>
            <person name="Turnbaugh P.J."/>
            <person name="Mahowald M."/>
            <person name="Liep D."/>
            <person name="Gordon J."/>
        </authorList>
    </citation>
    <scope>NUCLEOTIDE SEQUENCE [LARGE SCALE GENOMIC DNA]</scope>
    <source>
        <strain evidence="11">DSM 10507 / JCM 14656 / S5a33</strain>
    </source>
</reference>
<evidence type="ECO:0008006" key="12">
    <source>
        <dbReference type="Google" id="ProtNLM"/>
    </source>
</evidence>
<dbReference type="CDD" id="cd08175">
    <property type="entry name" value="G1PDH"/>
    <property type="match status" value="1"/>
</dbReference>
<accession>C0CNI0</accession>
<dbReference type="PANTHER" id="PTHR43616">
    <property type="entry name" value="GLYCEROL DEHYDROGENASE"/>
    <property type="match status" value="1"/>
</dbReference>
<evidence type="ECO:0000313" key="10">
    <source>
        <dbReference type="EMBL" id="EEG48656.1"/>
    </source>
</evidence>
<name>C0CNI0_BLAHS</name>
<dbReference type="Gene3D" id="1.20.1090.10">
    <property type="entry name" value="Dehydroquinate synthase-like - alpha domain"/>
    <property type="match status" value="1"/>
</dbReference>
<evidence type="ECO:0000256" key="2">
    <source>
        <dbReference type="ARBA" id="ARBA00022516"/>
    </source>
</evidence>
<dbReference type="InterPro" id="IPR016205">
    <property type="entry name" value="Glycerol_DH"/>
</dbReference>
<keyword evidence="6" id="KW-0520">NAD</keyword>
<dbReference type="SUPFAM" id="SSF56796">
    <property type="entry name" value="Dehydroquinate synthase-like"/>
    <property type="match status" value="1"/>
</dbReference>
<comment type="caution">
    <text evidence="10">The sequence shown here is derived from an EMBL/GenBank/DDBJ whole genome shotgun (WGS) entry which is preliminary data.</text>
</comment>
<sequence length="369" mass="40790">MRVDTDDFARPCSCGREHHIEVKEIIIEAGAVEKLEVMLDDGMLREYISPVIICDTNTFAATEEIMENIYDRCEVIILDAEGLQADQRAVEVAFQNMDDEMDLILAVGTGTIHDISRYIAHEYGIPFISVPTAASMDGFVSSVATMTWNGLKKTIPSVAPLCVIADTDIFSKAPKRLNASGAANILGKYISLADWRIANLVAGEYLCERAYEMEEQALRLVKSCIRGIPSEDEDDCENLMKALIISGLAMQIVGSSRPASGAEHHMSHLWKMEVINGHLDAYHGEKVGVGLLLCIDKYNQIARAIRRGACHIVKYEGIENVLLKRIFQESGKLEGILEENTPDPLIAVVPEHLEKMSPYDCVDYRGTAG</sequence>
<keyword evidence="9" id="KW-1208">Phospholipid metabolism</keyword>
<proteinExistence type="predicted"/>
<dbReference type="eggNOG" id="COG0371">
    <property type="taxonomic scope" value="Bacteria"/>
</dbReference>